<organism evidence="1">
    <name type="scientific">bioreactor metagenome</name>
    <dbReference type="NCBI Taxonomy" id="1076179"/>
    <lineage>
        <taxon>unclassified sequences</taxon>
        <taxon>metagenomes</taxon>
        <taxon>ecological metagenomes</taxon>
    </lineage>
</organism>
<dbReference type="AlphaFoldDB" id="A0A644YSW1"/>
<evidence type="ECO:0000313" key="1">
    <source>
        <dbReference type="EMBL" id="MPM31596.1"/>
    </source>
</evidence>
<proteinExistence type="predicted"/>
<reference evidence="1" key="1">
    <citation type="submission" date="2019-08" db="EMBL/GenBank/DDBJ databases">
        <authorList>
            <person name="Kucharzyk K."/>
            <person name="Murdoch R.W."/>
            <person name="Higgins S."/>
            <person name="Loffler F."/>
        </authorList>
    </citation>
    <scope>NUCLEOTIDE SEQUENCE</scope>
</reference>
<name>A0A644YSW1_9ZZZZ</name>
<protein>
    <submittedName>
        <fullName evidence="1">Uncharacterized protein</fullName>
    </submittedName>
</protein>
<dbReference type="EMBL" id="VSSQ01006119">
    <property type="protein sequence ID" value="MPM31596.1"/>
    <property type="molecule type" value="Genomic_DNA"/>
</dbReference>
<gene>
    <name evidence="1" type="ORF">SDC9_78152</name>
</gene>
<sequence length="78" mass="8322">MHAARRTDADDGFHAEDVIKLEGIDTHGRHAHAAGHNGNALAFEISRVALNAAHVVDELVIAQIRLGDELGAERIAGH</sequence>
<comment type="caution">
    <text evidence="1">The sequence shown here is derived from an EMBL/GenBank/DDBJ whole genome shotgun (WGS) entry which is preliminary data.</text>
</comment>
<accession>A0A644YSW1</accession>